<dbReference type="EMBL" id="AMSD01000001">
    <property type="protein sequence ID" value="EPE37852.1"/>
    <property type="molecule type" value="Genomic_DNA"/>
</dbReference>
<dbReference type="GO" id="GO:0015937">
    <property type="term" value="P:coenzyme A biosynthetic process"/>
    <property type="evidence" value="ECO:0007669"/>
    <property type="project" value="UniProtKB-UniRule"/>
</dbReference>
<dbReference type="STRING" id="28176.CF66_2092"/>
<evidence type="ECO:0000256" key="6">
    <source>
        <dbReference type="NCBIfam" id="TIGR00152"/>
    </source>
</evidence>
<evidence type="ECO:0000256" key="2">
    <source>
        <dbReference type="ARBA" id="ARBA00022741"/>
    </source>
</evidence>
<dbReference type="SUPFAM" id="SSF52540">
    <property type="entry name" value="P-loop containing nucleoside triphosphate hydrolases"/>
    <property type="match status" value="1"/>
</dbReference>
<keyword evidence="5" id="KW-0963">Cytoplasm</keyword>
<dbReference type="eggNOG" id="COG0237">
    <property type="taxonomic scope" value="Bacteria"/>
</dbReference>
<comment type="pathway">
    <text evidence="5">Cofactor biosynthesis; coenzyme A biosynthesis; CoA from (R)-pantothenate: step 5/5.</text>
</comment>
<dbReference type="PANTHER" id="PTHR10695">
    <property type="entry name" value="DEPHOSPHO-COA KINASE-RELATED"/>
    <property type="match status" value="1"/>
</dbReference>
<dbReference type="Proteomes" id="UP000053688">
    <property type="component" value="Unassembled WGS sequence"/>
</dbReference>
<dbReference type="AlphaFoldDB" id="S3DHF2"/>
<dbReference type="PATRIC" id="fig|1236703.3.peg.308"/>
<dbReference type="RefSeq" id="WP_016503650.1">
    <property type="nucleotide sequence ID" value="NZ_AMSD01000001.1"/>
</dbReference>
<dbReference type="InterPro" id="IPR027417">
    <property type="entry name" value="P-loop_NTPase"/>
</dbReference>
<proteinExistence type="inferred from homology"/>
<keyword evidence="4 5" id="KW-0173">Coenzyme A biosynthesis</keyword>
<dbReference type="CDD" id="cd02022">
    <property type="entry name" value="DPCK"/>
    <property type="match status" value="1"/>
</dbReference>
<protein>
    <recommendedName>
        <fullName evidence="5 6">Dephospho-CoA kinase</fullName>
        <ecNumber evidence="5 6">2.7.1.24</ecNumber>
    </recommendedName>
    <alternativeName>
        <fullName evidence="5">Dephosphocoenzyme A kinase</fullName>
    </alternativeName>
</protein>
<reference evidence="7 8" key="1">
    <citation type="journal article" date="2014" name="Environ. Microbiol.">
        <title>Genomic signatures of obligate host dependence in the luminous bacterial symbiont of a vertebrate.</title>
        <authorList>
            <person name="Hendry T.A."/>
            <person name="de Wet J.R."/>
            <person name="Dunlap P.V."/>
        </authorList>
    </citation>
    <scope>NUCLEOTIDE SEQUENCE [LARGE SCALE GENOMIC DNA]</scope>
    <source>
        <strain evidence="7 8">Akat1</strain>
    </source>
</reference>
<dbReference type="UniPathway" id="UPA00241">
    <property type="reaction ID" value="UER00356"/>
</dbReference>
<evidence type="ECO:0000256" key="3">
    <source>
        <dbReference type="ARBA" id="ARBA00022840"/>
    </source>
</evidence>
<dbReference type="Gene3D" id="3.40.50.300">
    <property type="entry name" value="P-loop containing nucleotide triphosphate hydrolases"/>
    <property type="match status" value="1"/>
</dbReference>
<dbReference type="PROSITE" id="PS51219">
    <property type="entry name" value="DPCK"/>
    <property type="match status" value="1"/>
</dbReference>
<name>S3DHF2_9GAMM</name>
<dbReference type="NCBIfam" id="TIGR00152">
    <property type="entry name" value="dephospho-CoA kinase"/>
    <property type="match status" value="1"/>
</dbReference>
<gene>
    <name evidence="5" type="primary">coaE</name>
    <name evidence="7" type="ORF">O1U_0315</name>
</gene>
<keyword evidence="8" id="KW-1185">Reference proteome</keyword>
<keyword evidence="2 5" id="KW-0547">Nucleotide-binding</keyword>
<accession>S3DHF2</accession>
<dbReference type="Pfam" id="PF01121">
    <property type="entry name" value="CoaE"/>
    <property type="match status" value="1"/>
</dbReference>
<comment type="similarity">
    <text evidence="1 5">Belongs to the CoaE family.</text>
</comment>
<evidence type="ECO:0000256" key="4">
    <source>
        <dbReference type="ARBA" id="ARBA00022993"/>
    </source>
</evidence>
<comment type="catalytic activity">
    <reaction evidence="5">
        <text>3'-dephospho-CoA + ATP = ADP + CoA + H(+)</text>
        <dbReference type="Rhea" id="RHEA:18245"/>
        <dbReference type="ChEBI" id="CHEBI:15378"/>
        <dbReference type="ChEBI" id="CHEBI:30616"/>
        <dbReference type="ChEBI" id="CHEBI:57287"/>
        <dbReference type="ChEBI" id="CHEBI:57328"/>
        <dbReference type="ChEBI" id="CHEBI:456216"/>
        <dbReference type="EC" id="2.7.1.24"/>
    </reaction>
</comment>
<keyword evidence="5" id="KW-0808">Transferase</keyword>
<dbReference type="GO" id="GO:0004140">
    <property type="term" value="F:dephospho-CoA kinase activity"/>
    <property type="evidence" value="ECO:0007669"/>
    <property type="project" value="UniProtKB-UniRule"/>
</dbReference>
<evidence type="ECO:0000256" key="1">
    <source>
        <dbReference type="ARBA" id="ARBA00009018"/>
    </source>
</evidence>
<keyword evidence="3 5" id="KW-0067">ATP-binding</keyword>
<sequence length="204" mass="23438">MYIIGLTGGISSGKTTVANYFNQLFNIDIIDADLIARYVVRIGTPGLEAIAKYFGKKILLSNGNLNRSLLRKIIFFNHESKHWLNQLLHPMILEGIRLELEKAESLYVLLVLPLLVERSLQDMVDRILVIDVDEQVQVKRTIQRDNISEQEVRAIIFSQSDRKRRLSFADDVIKNNNESEKALSYKITALHKKYLTILKKQTPS</sequence>
<evidence type="ECO:0000313" key="7">
    <source>
        <dbReference type="EMBL" id="EPE37852.1"/>
    </source>
</evidence>
<dbReference type="PANTHER" id="PTHR10695:SF46">
    <property type="entry name" value="BIFUNCTIONAL COENZYME A SYNTHASE-RELATED"/>
    <property type="match status" value="1"/>
</dbReference>
<keyword evidence="5 7" id="KW-0418">Kinase</keyword>
<feature type="binding site" evidence="5">
    <location>
        <begin position="11"/>
        <end position="16"/>
    </location>
    <ligand>
        <name>ATP</name>
        <dbReference type="ChEBI" id="CHEBI:30616"/>
    </ligand>
</feature>
<dbReference type="GO" id="GO:0005524">
    <property type="term" value="F:ATP binding"/>
    <property type="evidence" value="ECO:0007669"/>
    <property type="project" value="UniProtKB-UniRule"/>
</dbReference>
<dbReference type="EC" id="2.7.1.24" evidence="5 6"/>
<dbReference type="HAMAP" id="MF_00376">
    <property type="entry name" value="Dephospho_CoA_kinase"/>
    <property type="match status" value="1"/>
</dbReference>
<comment type="function">
    <text evidence="5">Catalyzes the phosphorylation of the 3'-hydroxyl group of dephosphocoenzyme A to form coenzyme A.</text>
</comment>
<dbReference type="GO" id="GO:0005737">
    <property type="term" value="C:cytoplasm"/>
    <property type="evidence" value="ECO:0007669"/>
    <property type="project" value="UniProtKB-SubCell"/>
</dbReference>
<comment type="subcellular location">
    <subcellularLocation>
        <location evidence="5">Cytoplasm</location>
    </subcellularLocation>
</comment>
<dbReference type="InterPro" id="IPR001977">
    <property type="entry name" value="Depp_CoAkinase"/>
</dbReference>
<evidence type="ECO:0000256" key="5">
    <source>
        <dbReference type="HAMAP-Rule" id="MF_00376"/>
    </source>
</evidence>
<evidence type="ECO:0000313" key="8">
    <source>
        <dbReference type="Proteomes" id="UP000053688"/>
    </source>
</evidence>
<comment type="caution">
    <text evidence="7">The sequence shown here is derived from an EMBL/GenBank/DDBJ whole genome shotgun (WGS) entry which is preliminary data.</text>
</comment>
<organism evidence="7 8">
    <name type="scientific">Candidatus Photodesmus katoptron Akat1</name>
    <dbReference type="NCBI Taxonomy" id="1236703"/>
    <lineage>
        <taxon>Bacteria</taxon>
        <taxon>Pseudomonadati</taxon>
        <taxon>Pseudomonadota</taxon>
        <taxon>Gammaproteobacteria</taxon>
        <taxon>Vibrionales</taxon>
        <taxon>Vibrionaceae</taxon>
        <taxon>Candidatus Photodesmus</taxon>
    </lineage>
</organism>